<dbReference type="AlphaFoldDB" id="A0ABD2Z2Z2"/>
<dbReference type="InterPro" id="IPR036735">
    <property type="entry name" value="NGN_dom_sf"/>
</dbReference>
<evidence type="ECO:0000256" key="1">
    <source>
        <dbReference type="ARBA" id="ARBA00023163"/>
    </source>
</evidence>
<evidence type="ECO:0000259" key="2">
    <source>
        <dbReference type="SMART" id="SM00738"/>
    </source>
</evidence>
<dbReference type="CDD" id="cd09888">
    <property type="entry name" value="NGN_Euk"/>
    <property type="match status" value="1"/>
</dbReference>
<dbReference type="InterPro" id="IPR006645">
    <property type="entry name" value="NGN-like_dom"/>
</dbReference>
<comment type="caution">
    <text evidence="3">The sequence shown here is derived from an EMBL/GenBank/DDBJ whole genome shotgun (WGS) entry which is preliminary data.</text>
</comment>
<dbReference type="Pfam" id="PF03439">
    <property type="entry name" value="Spt5-NGN"/>
    <property type="match status" value="1"/>
</dbReference>
<keyword evidence="4" id="KW-1185">Reference proteome</keyword>
<sequence length="180" mass="20817">MAGSKFLDIEAYQIDSGYEEEGEEVEDDFIIVDPGAEQPEEDDARRMHCRPLYHRVDDQEEDVEAIERRIHERYGKCEVEYGEEATEVERQQIGREREVAVCLMQKAIDKGPKLQIRSIIALDHLKNYIYIEADKEAHVKEAIKGMRNIFASAKIMLVPIKEMMSFQSKVKLLIFSGSHV</sequence>
<keyword evidence="1" id="KW-0804">Transcription</keyword>
<dbReference type="SMART" id="SM00738">
    <property type="entry name" value="NGN"/>
    <property type="match status" value="1"/>
</dbReference>
<dbReference type="Pfam" id="PF11942">
    <property type="entry name" value="Spt5_N"/>
    <property type="match status" value="1"/>
</dbReference>
<protein>
    <recommendedName>
        <fullName evidence="2">NusG-like N-terminal domain-containing protein</fullName>
    </recommendedName>
</protein>
<dbReference type="Gene3D" id="3.30.70.940">
    <property type="entry name" value="NusG, N-terminal domain"/>
    <property type="match status" value="1"/>
</dbReference>
<evidence type="ECO:0000313" key="4">
    <source>
        <dbReference type="Proteomes" id="UP001630127"/>
    </source>
</evidence>
<organism evidence="3 4">
    <name type="scientific">Cinchona calisaya</name>
    <dbReference type="NCBI Taxonomy" id="153742"/>
    <lineage>
        <taxon>Eukaryota</taxon>
        <taxon>Viridiplantae</taxon>
        <taxon>Streptophyta</taxon>
        <taxon>Embryophyta</taxon>
        <taxon>Tracheophyta</taxon>
        <taxon>Spermatophyta</taxon>
        <taxon>Magnoliopsida</taxon>
        <taxon>eudicotyledons</taxon>
        <taxon>Gunneridae</taxon>
        <taxon>Pentapetalae</taxon>
        <taxon>asterids</taxon>
        <taxon>lamiids</taxon>
        <taxon>Gentianales</taxon>
        <taxon>Rubiaceae</taxon>
        <taxon>Cinchonoideae</taxon>
        <taxon>Cinchoneae</taxon>
        <taxon>Cinchona</taxon>
    </lineage>
</organism>
<proteinExistence type="predicted"/>
<dbReference type="InterPro" id="IPR022581">
    <property type="entry name" value="Spt5_N"/>
</dbReference>
<feature type="domain" description="NusG-like N-terminal" evidence="2">
    <location>
        <begin position="93"/>
        <end position="170"/>
    </location>
</feature>
<dbReference type="PANTHER" id="PTHR11125">
    <property type="entry name" value="SUPPRESSOR OF TY 5"/>
    <property type="match status" value="1"/>
</dbReference>
<gene>
    <name evidence="3" type="ORF">ACH5RR_026513</name>
</gene>
<dbReference type="Proteomes" id="UP001630127">
    <property type="component" value="Unassembled WGS sequence"/>
</dbReference>
<dbReference type="InterPro" id="IPR039385">
    <property type="entry name" value="NGN_Euk"/>
</dbReference>
<dbReference type="PANTHER" id="PTHR11125:SF7">
    <property type="entry name" value="TRANSCRIPTION ELONGATION FACTOR SPT5"/>
    <property type="match status" value="1"/>
</dbReference>
<dbReference type="InterPro" id="IPR039659">
    <property type="entry name" value="SPT5"/>
</dbReference>
<evidence type="ECO:0000313" key="3">
    <source>
        <dbReference type="EMBL" id="KAL3513796.1"/>
    </source>
</evidence>
<reference evidence="3 4" key="1">
    <citation type="submission" date="2024-11" db="EMBL/GenBank/DDBJ databases">
        <title>A near-complete genome assembly of Cinchona calisaya.</title>
        <authorList>
            <person name="Lian D.C."/>
            <person name="Zhao X.W."/>
            <person name="Wei L."/>
        </authorList>
    </citation>
    <scope>NUCLEOTIDE SEQUENCE [LARGE SCALE GENOMIC DNA]</scope>
    <source>
        <tissue evidence="3">Nenye</tissue>
    </source>
</reference>
<dbReference type="InterPro" id="IPR005100">
    <property type="entry name" value="NGN-domain"/>
</dbReference>
<dbReference type="EMBL" id="JBJUIK010000011">
    <property type="protein sequence ID" value="KAL3513796.1"/>
    <property type="molecule type" value="Genomic_DNA"/>
</dbReference>
<accession>A0ABD2Z2Z2</accession>
<name>A0ABD2Z2Z2_9GENT</name>